<dbReference type="EMBL" id="JABFAC010000004">
    <property type="protein sequence ID" value="MBA0610385.1"/>
    <property type="molecule type" value="Genomic_DNA"/>
</dbReference>
<accession>A0A7J8R9I8</accession>
<reference evidence="2 3" key="1">
    <citation type="journal article" date="2019" name="Genome Biol. Evol.">
        <title>Insights into the evolution of the New World diploid cottons (Gossypium, subgenus Houzingenia) based on genome sequencing.</title>
        <authorList>
            <person name="Grover C.E."/>
            <person name="Arick M.A. 2nd"/>
            <person name="Thrash A."/>
            <person name="Conover J.L."/>
            <person name="Sanders W.S."/>
            <person name="Peterson D.G."/>
            <person name="Frelichowski J.E."/>
            <person name="Scheffler J.A."/>
            <person name="Scheffler B.E."/>
            <person name="Wendel J.F."/>
        </authorList>
    </citation>
    <scope>NUCLEOTIDE SEQUENCE [LARGE SCALE GENOMIC DNA]</scope>
    <source>
        <strain evidence="2">27</strain>
        <tissue evidence="2">Leaf</tissue>
    </source>
</reference>
<organism evidence="2 3">
    <name type="scientific">Gossypium davidsonii</name>
    <name type="common">Davidson's cotton</name>
    <name type="synonym">Gossypium klotzschianum subsp. davidsonii</name>
    <dbReference type="NCBI Taxonomy" id="34287"/>
    <lineage>
        <taxon>Eukaryota</taxon>
        <taxon>Viridiplantae</taxon>
        <taxon>Streptophyta</taxon>
        <taxon>Embryophyta</taxon>
        <taxon>Tracheophyta</taxon>
        <taxon>Spermatophyta</taxon>
        <taxon>Magnoliopsida</taxon>
        <taxon>eudicotyledons</taxon>
        <taxon>Gunneridae</taxon>
        <taxon>Pentapetalae</taxon>
        <taxon>rosids</taxon>
        <taxon>malvids</taxon>
        <taxon>Malvales</taxon>
        <taxon>Malvaceae</taxon>
        <taxon>Malvoideae</taxon>
        <taxon>Gossypium</taxon>
    </lineage>
</organism>
<dbReference type="AlphaFoldDB" id="A0A7J8R9I8"/>
<evidence type="ECO:0000313" key="2">
    <source>
        <dbReference type="EMBL" id="MBA0610385.1"/>
    </source>
</evidence>
<sequence length="114" mass="13030">MGSRMIINYHIPTPFAAKALACLQRVQMGLDLGFKKVVVERDNLIMIKKLQTQRQDDSVINAYIEDSKRANRGFEECMFRGGGTTYLTGIMPSSVMEAVERNNSWSETTEYREM</sequence>
<protein>
    <recommendedName>
        <fullName evidence="1">RNase H type-1 domain-containing protein</fullName>
    </recommendedName>
</protein>
<evidence type="ECO:0000313" key="3">
    <source>
        <dbReference type="Proteomes" id="UP000593561"/>
    </source>
</evidence>
<dbReference type="GO" id="GO:0004523">
    <property type="term" value="F:RNA-DNA hybrid ribonuclease activity"/>
    <property type="evidence" value="ECO:0007669"/>
    <property type="project" value="InterPro"/>
</dbReference>
<evidence type="ECO:0000259" key="1">
    <source>
        <dbReference type="Pfam" id="PF13456"/>
    </source>
</evidence>
<name>A0A7J8R9I8_GOSDV</name>
<proteinExistence type="predicted"/>
<dbReference type="GO" id="GO:0003676">
    <property type="term" value="F:nucleic acid binding"/>
    <property type="evidence" value="ECO:0007669"/>
    <property type="project" value="InterPro"/>
</dbReference>
<gene>
    <name evidence="2" type="ORF">Godav_011245</name>
</gene>
<dbReference type="Proteomes" id="UP000593561">
    <property type="component" value="Unassembled WGS sequence"/>
</dbReference>
<feature type="non-terminal residue" evidence="2">
    <location>
        <position position="1"/>
    </location>
</feature>
<dbReference type="InterPro" id="IPR002156">
    <property type="entry name" value="RNaseH_domain"/>
</dbReference>
<comment type="caution">
    <text evidence="2">The sequence shown here is derived from an EMBL/GenBank/DDBJ whole genome shotgun (WGS) entry which is preliminary data.</text>
</comment>
<keyword evidence="3" id="KW-1185">Reference proteome</keyword>
<feature type="domain" description="RNase H type-1" evidence="1">
    <location>
        <begin position="13"/>
        <end position="79"/>
    </location>
</feature>
<dbReference type="Pfam" id="PF13456">
    <property type="entry name" value="RVT_3"/>
    <property type="match status" value="1"/>
</dbReference>